<organism evidence="4 5">
    <name type="scientific">Faecalicatena orotica</name>
    <dbReference type="NCBI Taxonomy" id="1544"/>
    <lineage>
        <taxon>Bacteria</taxon>
        <taxon>Bacillati</taxon>
        <taxon>Bacillota</taxon>
        <taxon>Clostridia</taxon>
        <taxon>Lachnospirales</taxon>
        <taxon>Lachnospiraceae</taxon>
        <taxon>Faecalicatena</taxon>
    </lineage>
</organism>
<dbReference type="OrthoDB" id="27330at2"/>
<dbReference type="Gene3D" id="3.40.630.190">
    <property type="entry name" value="LCP protein"/>
    <property type="match status" value="1"/>
</dbReference>
<dbReference type="Proteomes" id="UP000245845">
    <property type="component" value="Unassembled WGS sequence"/>
</dbReference>
<evidence type="ECO:0000256" key="1">
    <source>
        <dbReference type="ARBA" id="ARBA00006068"/>
    </source>
</evidence>
<evidence type="ECO:0000256" key="2">
    <source>
        <dbReference type="SAM" id="MobiDB-lite"/>
    </source>
</evidence>
<feature type="region of interest" description="Disordered" evidence="2">
    <location>
        <begin position="355"/>
        <end position="439"/>
    </location>
</feature>
<evidence type="ECO:0000259" key="3">
    <source>
        <dbReference type="Pfam" id="PF03816"/>
    </source>
</evidence>
<evidence type="ECO:0000313" key="4">
    <source>
        <dbReference type="EMBL" id="PWJ32052.1"/>
    </source>
</evidence>
<accession>A0A2Y9B7P1</accession>
<proteinExistence type="inferred from homology"/>
<feature type="domain" description="Cell envelope-related transcriptional attenuator" evidence="3">
    <location>
        <begin position="95"/>
        <end position="252"/>
    </location>
</feature>
<dbReference type="InterPro" id="IPR050922">
    <property type="entry name" value="LytR/CpsA/Psr_CW_biosynth"/>
</dbReference>
<protein>
    <submittedName>
        <fullName evidence="4">LytR family transcriptional attenuator</fullName>
    </submittedName>
</protein>
<dbReference type="PANTHER" id="PTHR33392:SF6">
    <property type="entry name" value="POLYISOPRENYL-TEICHOIC ACID--PEPTIDOGLYCAN TEICHOIC ACID TRANSFERASE TAGU"/>
    <property type="match status" value="1"/>
</dbReference>
<dbReference type="InterPro" id="IPR004474">
    <property type="entry name" value="LytR_CpsA_psr"/>
</dbReference>
<comment type="caution">
    <text evidence="4">The sequence shown here is derived from an EMBL/GenBank/DDBJ whole genome shotgun (WGS) entry which is preliminary data.</text>
</comment>
<dbReference type="AlphaFoldDB" id="A0A2Y9B7P1"/>
<evidence type="ECO:0000313" key="5">
    <source>
        <dbReference type="Proteomes" id="UP000245845"/>
    </source>
</evidence>
<keyword evidence="5" id="KW-1185">Reference proteome</keyword>
<feature type="compositionally biased region" description="Polar residues" evidence="2">
    <location>
        <begin position="379"/>
        <end position="399"/>
    </location>
</feature>
<sequence length="439" mass="47420">MAKRRYEKRRRRSRRGFMAWAMWKKVLAIAGGVLVLLMTAGVAFAASKLNKIETTQLDTSKLNISTEVEHNETGYLNVALFGLDSRDGTLGAGERSDTIIIASLNRETKEVKLCSVFRDTVLEQPDGSYNKANTAYATDDAEGAVAMLNKNLDMDIKHYVTVNFNVLVDVIDELGGVELDLTDEEVFWTNGYCTETSRVTGKTTTDLTKPGKQVLDGVQATSYCRIRYTTGDDFKRAERQRNVLEQIVIKAQKADLSTINRIIDKVFPKVATNFTLTEILAYAKDAFDYKLTEMSGFPFDKSTSTLTGVGSSVIADDLEDNVKQLHQFFFGSDGYSPSSTVTSLSSSIQAFASGSYTTEDPSVYETPEENYYYADPGTGTDNGYTPPADTTDTGNTDPSTGGENGAADGGNAGDTGGADTGGSGPADTGGTADQNTATE</sequence>
<name>A0A2Y9B7P1_9FIRM</name>
<feature type="compositionally biased region" description="Gly residues" evidence="2">
    <location>
        <begin position="402"/>
        <end position="424"/>
    </location>
</feature>
<dbReference type="PANTHER" id="PTHR33392">
    <property type="entry name" value="POLYISOPRENYL-TEICHOIC ACID--PEPTIDOGLYCAN TEICHOIC ACID TRANSFERASE TAGU"/>
    <property type="match status" value="1"/>
</dbReference>
<dbReference type="EMBL" id="QGDL01000001">
    <property type="protein sequence ID" value="PWJ32052.1"/>
    <property type="molecule type" value="Genomic_DNA"/>
</dbReference>
<dbReference type="NCBIfam" id="TIGR00350">
    <property type="entry name" value="lytR_cpsA_psr"/>
    <property type="match status" value="1"/>
</dbReference>
<reference evidence="4 5" key="1">
    <citation type="submission" date="2018-05" db="EMBL/GenBank/DDBJ databases">
        <title>The Hungate 1000. A catalogue of reference genomes from the rumen microbiome.</title>
        <authorList>
            <person name="Kelly W."/>
        </authorList>
    </citation>
    <scope>NUCLEOTIDE SEQUENCE [LARGE SCALE GENOMIC DNA]</scope>
    <source>
        <strain evidence="4 5">NLAE-zl-C242</strain>
    </source>
</reference>
<dbReference type="RefSeq" id="WP_109729420.1">
    <property type="nucleotide sequence ID" value="NZ_BAAACK010000007.1"/>
</dbReference>
<gene>
    <name evidence="4" type="ORF">A8806_101340</name>
</gene>
<comment type="similarity">
    <text evidence="1">Belongs to the LytR/CpsA/Psr (LCP) family.</text>
</comment>
<dbReference type="Pfam" id="PF03816">
    <property type="entry name" value="LytR_cpsA_psr"/>
    <property type="match status" value="1"/>
</dbReference>